<dbReference type="InterPro" id="IPR002219">
    <property type="entry name" value="PKC_DAG/PE"/>
</dbReference>
<evidence type="ECO:0000313" key="4">
    <source>
        <dbReference type="Proteomes" id="UP001154078"/>
    </source>
</evidence>
<dbReference type="OrthoDB" id="6784383at2759"/>
<keyword evidence="4" id="KW-1185">Reference proteome</keyword>
<evidence type="ECO:0000256" key="1">
    <source>
        <dbReference type="SAM" id="Coils"/>
    </source>
</evidence>
<dbReference type="PROSITE" id="PS50081">
    <property type="entry name" value="ZF_DAG_PE_2"/>
    <property type="match status" value="1"/>
</dbReference>
<evidence type="ECO:0000259" key="2">
    <source>
        <dbReference type="PROSITE" id="PS50081"/>
    </source>
</evidence>
<dbReference type="EMBL" id="OV121139">
    <property type="protein sequence ID" value="CAH0561689.1"/>
    <property type="molecule type" value="Genomic_DNA"/>
</dbReference>
<reference evidence="3" key="1">
    <citation type="submission" date="2021-12" db="EMBL/GenBank/DDBJ databases">
        <authorList>
            <person name="King R."/>
        </authorList>
    </citation>
    <scope>NUCLEOTIDE SEQUENCE</scope>
</reference>
<accession>A0A9P0BCY4</accession>
<dbReference type="AlphaFoldDB" id="A0A9P0BCY4"/>
<dbReference type="Proteomes" id="UP001154078">
    <property type="component" value="Chromosome 8"/>
</dbReference>
<name>A0A9P0BCY4_BRAAE</name>
<feature type="domain" description="Phorbol-ester/DAG-type" evidence="2">
    <location>
        <begin position="20"/>
        <end position="52"/>
    </location>
</feature>
<feature type="coiled-coil region" evidence="1">
    <location>
        <begin position="66"/>
        <end position="121"/>
    </location>
</feature>
<proteinExistence type="predicted"/>
<sequence>MAPSEDAPPDAQSENSEKLCKGCRYVARSGFICTKCSTVTHFGCAKRVKKCCGETLSVNVGLESVNECSSENIKLLRELVEELKKNNKLLYDKVDYLEEKVETLEGKLSEKTEELNKVSSSIKKPYSEVVNANKNKIQKVGNHEGKLVQQNTLIGDVNIKNDSVNKNTEEAGARIIEASVQNKPKANDLKKFKKKVIYGTAKKNGTEIGAYMPKSKIHVSKLNLSVTKENIITFIKGELPDMEVNCEELNVKSKAYRSFK</sequence>
<evidence type="ECO:0000313" key="3">
    <source>
        <dbReference type="EMBL" id="CAH0561689.1"/>
    </source>
</evidence>
<organism evidence="3 4">
    <name type="scientific">Brassicogethes aeneus</name>
    <name type="common">Rape pollen beetle</name>
    <name type="synonym">Meligethes aeneus</name>
    <dbReference type="NCBI Taxonomy" id="1431903"/>
    <lineage>
        <taxon>Eukaryota</taxon>
        <taxon>Metazoa</taxon>
        <taxon>Ecdysozoa</taxon>
        <taxon>Arthropoda</taxon>
        <taxon>Hexapoda</taxon>
        <taxon>Insecta</taxon>
        <taxon>Pterygota</taxon>
        <taxon>Neoptera</taxon>
        <taxon>Endopterygota</taxon>
        <taxon>Coleoptera</taxon>
        <taxon>Polyphaga</taxon>
        <taxon>Cucujiformia</taxon>
        <taxon>Nitidulidae</taxon>
        <taxon>Meligethinae</taxon>
        <taxon>Brassicogethes</taxon>
    </lineage>
</organism>
<protein>
    <recommendedName>
        <fullName evidence="2">Phorbol-ester/DAG-type domain-containing protein</fullName>
    </recommendedName>
</protein>
<gene>
    <name evidence="3" type="ORF">MELIAE_LOCUS11027</name>
</gene>
<keyword evidence="1" id="KW-0175">Coiled coil</keyword>